<evidence type="ECO:0000313" key="2">
    <source>
        <dbReference type="Proteomes" id="UP001265746"/>
    </source>
</evidence>
<evidence type="ECO:0000313" key="1">
    <source>
        <dbReference type="EMBL" id="KAK2603340.1"/>
    </source>
</evidence>
<sequence length="243" mass="28514">MGSRQDSPARLLQANTLNAATQTEVLCSFFGTTHQKPARYFSEFIAYYAEEPKKLQTGLTRSDWPIPSLNEKTHRDILGITKILRDNRDQKRSIVRDMMKHRQKHPNERSLDHLCDLAVRMWLMINVLDAEVDLVDDEAPRKPWREDQSLDNLIKSLFPQSKIDLDLKESRLDPHFTATNLEKICGLRLEWTRCLANHLRLDRRKKVLWVFPYKAFLQGHLDYESEELSNTFTSRSLLTSLYD</sequence>
<protein>
    <submittedName>
        <fullName evidence="1">Uncharacterized protein</fullName>
    </submittedName>
</protein>
<dbReference type="EMBL" id="JAUJFL010000005">
    <property type="protein sequence ID" value="KAK2603340.1"/>
    <property type="molecule type" value="Genomic_DNA"/>
</dbReference>
<keyword evidence="2" id="KW-1185">Reference proteome</keyword>
<accession>A0AAD9SC38</accession>
<dbReference type="Proteomes" id="UP001265746">
    <property type="component" value="Unassembled WGS sequence"/>
</dbReference>
<organism evidence="1 2">
    <name type="scientific">Phomopsis amygdali</name>
    <name type="common">Fusicoccum amygdali</name>
    <dbReference type="NCBI Taxonomy" id="1214568"/>
    <lineage>
        <taxon>Eukaryota</taxon>
        <taxon>Fungi</taxon>
        <taxon>Dikarya</taxon>
        <taxon>Ascomycota</taxon>
        <taxon>Pezizomycotina</taxon>
        <taxon>Sordariomycetes</taxon>
        <taxon>Sordariomycetidae</taxon>
        <taxon>Diaporthales</taxon>
        <taxon>Diaporthaceae</taxon>
        <taxon>Diaporthe</taxon>
    </lineage>
</organism>
<name>A0AAD9SC38_PHOAM</name>
<gene>
    <name evidence="1" type="ORF">N8I77_009805</name>
</gene>
<dbReference type="AlphaFoldDB" id="A0AAD9SC38"/>
<proteinExistence type="predicted"/>
<comment type="caution">
    <text evidence="1">The sequence shown here is derived from an EMBL/GenBank/DDBJ whole genome shotgun (WGS) entry which is preliminary data.</text>
</comment>
<reference evidence="1" key="1">
    <citation type="submission" date="2023-06" db="EMBL/GenBank/DDBJ databases">
        <authorList>
            <person name="Noh H."/>
        </authorList>
    </citation>
    <scope>NUCLEOTIDE SEQUENCE</scope>
    <source>
        <strain evidence="1">DUCC20226</strain>
    </source>
</reference>